<sequence>SLIKEAANRKLILLGQRSLIQEFLVSHHQCIVTREFVAPFVAVTMDSLKAEVNTGSEEYTDTKYQKLWDHVVSDGKISRVLVGKLLHVNSGVLQVHQLASKIDLVVVGIKENLFDKVGAIVALFDFQVVVEKFNITSKDSAGYTYKQYIMIKSSDVVVLKAPLSMTQELGIINSDTSSLYYIKLISKSGLVFSPQVLRDKPQNIISGMYFIARVVISDMQFQKELGEKWHTFVRFSGENALIHSCIDDGHGCIIKIP</sequence>
<reference evidence="1 2" key="1">
    <citation type="journal article" date="2024" name="BMC Genomics">
        <title>Genome assembly of redclaw crayfish (Cherax quadricarinatus) provides insights into its immune adaptation and hypoxia tolerance.</title>
        <authorList>
            <person name="Liu Z."/>
            <person name="Zheng J."/>
            <person name="Li H."/>
            <person name="Fang K."/>
            <person name="Wang S."/>
            <person name="He J."/>
            <person name="Zhou D."/>
            <person name="Weng S."/>
            <person name="Chi M."/>
            <person name="Gu Z."/>
            <person name="He J."/>
            <person name="Li F."/>
            <person name="Wang M."/>
        </authorList>
    </citation>
    <scope>NUCLEOTIDE SEQUENCE [LARGE SCALE GENOMIC DNA]</scope>
    <source>
        <strain evidence="1">ZL_2023a</strain>
    </source>
</reference>
<protein>
    <submittedName>
        <fullName evidence="1">Uncharacterized protein</fullName>
    </submittedName>
</protein>
<keyword evidence="2" id="KW-1185">Reference proteome</keyword>
<feature type="non-terminal residue" evidence="1">
    <location>
        <position position="1"/>
    </location>
</feature>
<dbReference type="Proteomes" id="UP001445076">
    <property type="component" value="Unassembled WGS sequence"/>
</dbReference>
<dbReference type="AlphaFoldDB" id="A0AAW0Y7D5"/>
<evidence type="ECO:0000313" key="2">
    <source>
        <dbReference type="Proteomes" id="UP001445076"/>
    </source>
</evidence>
<name>A0AAW0Y7D5_CHEQU</name>
<accession>A0AAW0Y7D5</accession>
<feature type="non-terminal residue" evidence="1">
    <location>
        <position position="257"/>
    </location>
</feature>
<comment type="caution">
    <text evidence="1">The sequence shown here is derived from an EMBL/GenBank/DDBJ whole genome shotgun (WGS) entry which is preliminary data.</text>
</comment>
<proteinExistence type="predicted"/>
<dbReference type="EMBL" id="JARKIK010000004">
    <property type="protein sequence ID" value="KAK8752685.1"/>
    <property type="molecule type" value="Genomic_DNA"/>
</dbReference>
<evidence type="ECO:0000313" key="1">
    <source>
        <dbReference type="EMBL" id="KAK8752685.1"/>
    </source>
</evidence>
<organism evidence="1 2">
    <name type="scientific">Cherax quadricarinatus</name>
    <name type="common">Australian red claw crayfish</name>
    <dbReference type="NCBI Taxonomy" id="27406"/>
    <lineage>
        <taxon>Eukaryota</taxon>
        <taxon>Metazoa</taxon>
        <taxon>Ecdysozoa</taxon>
        <taxon>Arthropoda</taxon>
        <taxon>Crustacea</taxon>
        <taxon>Multicrustacea</taxon>
        <taxon>Malacostraca</taxon>
        <taxon>Eumalacostraca</taxon>
        <taxon>Eucarida</taxon>
        <taxon>Decapoda</taxon>
        <taxon>Pleocyemata</taxon>
        <taxon>Astacidea</taxon>
        <taxon>Parastacoidea</taxon>
        <taxon>Parastacidae</taxon>
        <taxon>Cherax</taxon>
    </lineage>
</organism>
<gene>
    <name evidence="1" type="ORF">OTU49_006855</name>
</gene>